<sequence>MATGLCPRGDPRSSADSNSIKVPFICQGGPSNRLGRASEAEKATRFAQQHRGPTFAGSCMDSPSVPAPSLLPQFTHVPASNKCSETPRPGEEWEGEFREEQRRGKVGELPLLTLPRHTSGTKKRGETG</sequence>
<dbReference type="AlphaFoldDB" id="A0A9N7YD10"/>
<evidence type="ECO:0000313" key="2">
    <source>
        <dbReference type="EMBL" id="CAB1421186.1"/>
    </source>
</evidence>
<keyword evidence="3" id="KW-1185">Reference proteome</keyword>
<dbReference type="EMBL" id="CADEAL010000509">
    <property type="protein sequence ID" value="CAB1421186.1"/>
    <property type="molecule type" value="Genomic_DNA"/>
</dbReference>
<dbReference type="Proteomes" id="UP001153269">
    <property type="component" value="Unassembled WGS sequence"/>
</dbReference>
<reference evidence="2" key="1">
    <citation type="submission" date="2020-03" db="EMBL/GenBank/DDBJ databases">
        <authorList>
            <person name="Weist P."/>
        </authorList>
    </citation>
    <scope>NUCLEOTIDE SEQUENCE</scope>
</reference>
<feature type="compositionally biased region" description="Basic and acidic residues" evidence="1">
    <location>
        <begin position="88"/>
        <end position="106"/>
    </location>
</feature>
<gene>
    <name evidence="2" type="ORF">PLEPLA_LOCUS9068</name>
</gene>
<name>A0A9N7YD10_PLEPL</name>
<feature type="region of interest" description="Disordered" evidence="1">
    <location>
        <begin position="77"/>
        <end position="128"/>
    </location>
</feature>
<evidence type="ECO:0000313" key="3">
    <source>
        <dbReference type="Proteomes" id="UP001153269"/>
    </source>
</evidence>
<protein>
    <submittedName>
        <fullName evidence="2">Uncharacterized protein</fullName>
    </submittedName>
</protein>
<comment type="caution">
    <text evidence="2">The sequence shown here is derived from an EMBL/GenBank/DDBJ whole genome shotgun (WGS) entry which is preliminary data.</text>
</comment>
<organism evidence="2 3">
    <name type="scientific">Pleuronectes platessa</name>
    <name type="common">European plaice</name>
    <dbReference type="NCBI Taxonomy" id="8262"/>
    <lineage>
        <taxon>Eukaryota</taxon>
        <taxon>Metazoa</taxon>
        <taxon>Chordata</taxon>
        <taxon>Craniata</taxon>
        <taxon>Vertebrata</taxon>
        <taxon>Euteleostomi</taxon>
        <taxon>Actinopterygii</taxon>
        <taxon>Neopterygii</taxon>
        <taxon>Teleostei</taxon>
        <taxon>Neoteleostei</taxon>
        <taxon>Acanthomorphata</taxon>
        <taxon>Carangaria</taxon>
        <taxon>Pleuronectiformes</taxon>
        <taxon>Pleuronectoidei</taxon>
        <taxon>Pleuronectidae</taxon>
        <taxon>Pleuronectes</taxon>
    </lineage>
</organism>
<evidence type="ECO:0000256" key="1">
    <source>
        <dbReference type="SAM" id="MobiDB-lite"/>
    </source>
</evidence>
<feature type="region of interest" description="Disordered" evidence="1">
    <location>
        <begin position="1"/>
        <end position="22"/>
    </location>
</feature>
<proteinExistence type="predicted"/>
<accession>A0A9N7YD10</accession>